<dbReference type="OrthoDB" id="76567at2759"/>
<feature type="region of interest" description="Disordered" evidence="1">
    <location>
        <begin position="23"/>
        <end position="56"/>
    </location>
</feature>
<organism evidence="2 3">
    <name type="scientific">Aspergillus ochraceoroseus IBT 24754</name>
    <dbReference type="NCBI Taxonomy" id="1392256"/>
    <lineage>
        <taxon>Eukaryota</taxon>
        <taxon>Fungi</taxon>
        <taxon>Dikarya</taxon>
        <taxon>Ascomycota</taxon>
        <taxon>Pezizomycotina</taxon>
        <taxon>Eurotiomycetes</taxon>
        <taxon>Eurotiomycetidae</taxon>
        <taxon>Eurotiales</taxon>
        <taxon>Aspergillaceae</taxon>
        <taxon>Aspergillus</taxon>
        <taxon>Aspergillus subgen. Nidulantes</taxon>
    </lineage>
</organism>
<gene>
    <name evidence="2" type="ORF">P175DRAFT_0524880</name>
</gene>
<dbReference type="AlphaFoldDB" id="A0A2T5LSM7"/>
<feature type="compositionally biased region" description="Polar residues" evidence="1">
    <location>
        <begin position="40"/>
        <end position="56"/>
    </location>
</feature>
<dbReference type="EMBL" id="MSFN02000006">
    <property type="protein sequence ID" value="PTU19289.1"/>
    <property type="molecule type" value="Genomic_DNA"/>
</dbReference>
<reference evidence="2 3" key="1">
    <citation type="journal article" date="2018" name="Proc. Natl. Acad. Sci. U.S.A.">
        <title>Linking secondary metabolites to gene clusters through genome sequencing of six diverse Aspergillus species.</title>
        <authorList>
            <person name="Kaerboelling I."/>
            <person name="Vesth T.C."/>
            <person name="Frisvad J.C."/>
            <person name="Nybo J.L."/>
            <person name="Theobald S."/>
            <person name="Kuo A."/>
            <person name="Bowyer P."/>
            <person name="Matsuda Y."/>
            <person name="Mondo S."/>
            <person name="Lyhne E.K."/>
            <person name="Kogle M.E."/>
            <person name="Clum A."/>
            <person name="Lipzen A."/>
            <person name="Salamov A."/>
            <person name="Ngan C.Y."/>
            <person name="Daum C."/>
            <person name="Chiniquy J."/>
            <person name="Barry K."/>
            <person name="LaButti K."/>
            <person name="Haridas S."/>
            <person name="Simmons B.A."/>
            <person name="Magnuson J.K."/>
            <person name="Mortensen U.H."/>
            <person name="Larsen T.O."/>
            <person name="Grigoriev I.V."/>
            <person name="Baker S.E."/>
            <person name="Andersen M.R."/>
        </authorList>
    </citation>
    <scope>NUCLEOTIDE SEQUENCE [LARGE SCALE GENOMIC DNA]</scope>
    <source>
        <strain evidence="2 3">IBT 24754</strain>
    </source>
</reference>
<proteinExistence type="predicted"/>
<evidence type="ECO:0000256" key="1">
    <source>
        <dbReference type="SAM" id="MobiDB-lite"/>
    </source>
</evidence>
<protein>
    <submittedName>
        <fullName evidence="2">Uncharacterized protein</fullName>
    </submittedName>
</protein>
<dbReference type="VEuPathDB" id="FungiDB:P175DRAFT_0524880"/>
<accession>A0A2T5LSM7</accession>
<feature type="region of interest" description="Disordered" evidence="1">
    <location>
        <begin position="270"/>
        <end position="289"/>
    </location>
</feature>
<comment type="caution">
    <text evidence="2">The sequence shown here is derived from an EMBL/GenBank/DDBJ whole genome shotgun (WGS) entry which is preliminary data.</text>
</comment>
<sequence length="289" mass="31671">MVKFDTFILSDNNLLCTTHPSRCHLSRSTTDREEEEEESTLMTAISSRSPPKTMPTSYAVPASASLAMTGQYPPRTFRRLQDCNQAIGALQESFTPAGCRSLRRASVRLTYFPDIETLLIKVPTAAHATAHRCFTDEAVVSLAAMGISLAERVCTGATTYAAPSHSEKEPDTSYKNSLLRPLDTDWPHFVIESGVPESLPRLRQDVNWWIGNPGGRVLLVLLLKVSRAEKKLTVEKYFPKPRQGPSTRAQAAAGDPDFVPRLISTTVVNMKNSAPPPFRGPRGSSSLAG</sequence>
<evidence type="ECO:0000313" key="2">
    <source>
        <dbReference type="EMBL" id="PTU19289.1"/>
    </source>
</evidence>
<evidence type="ECO:0000313" key="3">
    <source>
        <dbReference type="Proteomes" id="UP000244073"/>
    </source>
</evidence>
<dbReference type="RefSeq" id="XP_040750681.1">
    <property type="nucleotide sequence ID" value="XM_040899395.1"/>
</dbReference>
<dbReference type="GeneID" id="63816277"/>
<feature type="compositionally biased region" description="Low complexity" evidence="1">
    <location>
        <begin position="280"/>
        <end position="289"/>
    </location>
</feature>
<dbReference type="Proteomes" id="UP000244073">
    <property type="component" value="Unassembled WGS sequence"/>
</dbReference>
<name>A0A2T5LSM7_9EURO</name>